<feature type="transmembrane region" description="Helical" evidence="1">
    <location>
        <begin position="12"/>
        <end position="31"/>
    </location>
</feature>
<feature type="transmembrane region" description="Helical" evidence="1">
    <location>
        <begin position="887"/>
        <end position="908"/>
    </location>
</feature>
<keyword evidence="1" id="KW-0812">Transmembrane</keyword>
<dbReference type="PRINTS" id="PR00702">
    <property type="entry name" value="ACRIFLAVINRP"/>
</dbReference>
<feature type="transmembrane region" description="Helical" evidence="1">
    <location>
        <begin position="936"/>
        <end position="958"/>
    </location>
</feature>
<protein>
    <submittedName>
        <fullName evidence="2">Acriflavin resistance protein</fullName>
    </submittedName>
</protein>
<dbReference type="InterPro" id="IPR027463">
    <property type="entry name" value="AcrB_DN_DC_subdom"/>
</dbReference>
<dbReference type="AlphaFoldDB" id="A0A3A9K4B7"/>
<keyword evidence="1" id="KW-1133">Transmembrane helix</keyword>
<feature type="transmembrane region" description="Helical" evidence="1">
    <location>
        <begin position="424"/>
        <end position="445"/>
    </location>
</feature>
<dbReference type="EMBL" id="PDOE01000003">
    <property type="protein sequence ID" value="RKL67477.1"/>
    <property type="molecule type" value="Genomic_DNA"/>
</dbReference>
<dbReference type="InterPro" id="IPR001036">
    <property type="entry name" value="Acrflvin-R"/>
</dbReference>
<feature type="transmembrane region" description="Helical" evidence="1">
    <location>
        <begin position="326"/>
        <end position="346"/>
    </location>
</feature>
<evidence type="ECO:0000313" key="2">
    <source>
        <dbReference type="EMBL" id="RKL67477.1"/>
    </source>
</evidence>
<comment type="caution">
    <text evidence="2">The sequence shown here is derived from an EMBL/GenBank/DDBJ whole genome shotgun (WGS) entry which is preliminary data.</text>
</comment>
<dbReference type="Gene3D" id="3.30.70.1430">
    <property type="entry name" value="Multidrug efflux transporter AcrB pore domain"/>
    <property type="match status" value="2"/>
</dbReference>
<dbReference type="GO" id="GO:0042910">
    <property type="term" value="F:xenobiotic transmembrane transporter activity"/>
    <property type="evidence" value="ECO:0007669"/>
    <property type="project" value="TreeGrafter"/>
</dbReference>
<dbReference type="GO" id="GO:0005886">
    <property type="term" value="C:plasma membrane"/>
    <property type="evidence" value="ECO:0007669"/>
    <property type="project" value="TreeGrafter"/>
</dbReference>
<dbReference type="Pfam" id="PF00873">
    <property type="entry name" value="ACR_tran"/>
    <property type="match status" value="1"/>
</dbReference>
<evidence type="ECO:0000256" key="1">
    <source>
        <dbReference type="SAM" id="Phobius"/>
    </source>
</evidence>
<feature type="transmembrane region" description="Helical" evidence="1">
    <location>
        <begin position="964"/>
        <end position="990"/>
    </location>
</feature>
<feature type="transmembrane region" description="Helical" evidence="1">
    <location>
        <begin position="835"/>
        <end position="854"/>
    </location>
</feature>
<keyword evidence="3" id="KW-1185">Reference proteome</keyword>
<sequence length="1010" mass="111714">MLMNLLRVLLERKLIVGLLVVFILGIGFYSIGKLDQELLPPVTMDGGIIYMESGSLTSSEVEERLTLIAEQSIEGVEGIDSYTSTSSEGLAVIQYFTDEGMGKEASLDVESTLQSITSDLPVTELTVQQFSTDQPYEFFMDISEGSINEMTTFANNVLKPRLEALPEVREVAFTGLQEKEWELVFDEDKLAEHELTVDQAIKSIQEVNLDLSLGELSDEEGQPSLRWEQSFQSIDDLMETRMGSVQIEDIAEVTEITSEIQAETWKNGDAGFIFTEIGRTDGFTQIDMANAVRSEVALINEENLVSGFSLNEIVNQADYVQDAIDGVTQSVLFGGIIAIIVLFLFLRNPRATIIVGLSIPLSLLLTFSTMWIIGYSLNMLSMIALGLGIGMMVDASIVIMESIYRKKENGFVGKEAVMTGVKEVASPVIASMLTTIVVFLPIGLFGGEMGAFIIVLSLVVVITLVSSLLISFTVIPTFSENFLKLRKNSTRVSDGPITQTYGKILQWVSEKKRRSIYVISLFLVILASSLFLTAKVPVTLMPDIFNRYTELTVDLETGLSAEEREDIADAIHFQLEDLQDVDSYIVMDNIDNFYVLVNLTKDNEITVSQDKVVSKVISSIRELEDETPISNVLSMMDTGGQQSIQMEVVGEDFEELQLLAEDVQNDLKTVEGVTNVVTSFKNSQETKRIVLDEDQLKNDGISKMTVLEKLTLSETVDPIAEIPSNNETSDYIPVFIKADESPKTIDNLLDVTVTSREGEKTLSEYVSFTSLDTPNKIERIDGKRVIQVTASIENRDLGSVNSELQELISNRKDLPGYEVQLSGDLETQQEAMNDLIFIFIISLFLVYVVMAIQFNSLKHPLIIMSIIPFTATGVILGLLVTQRELSVISAMGLLMLIGIILNNAILLVDRTNQLRREGLPIREAMVQAGKNRLRPIFMTTMTTVGGMLPLAILGGASAGYQAPLATVVISGLLFATTITLLLIPSIYFLVEREKQTIIQEARVEKIEKSS</sequence>
<feature type="transmembrane region" description="Helical" evidence="1">
    <location>
        <begin position="353"/>
        <end position="373"/>
    </location>
</feature>
<feature type="transmembrane region" description="Helical" evidence="1">
    <location>
        <begin position="451"/>
        <end position="478"/>
    </location>
</feature>
<dbReference type="SUPFAM" id="SSF82693">
    <property type="entry name" value="Multidrug efflux transporter AcrB pore domain, PN1, PN2, PC1 and PC2 subdomains"/>
    <property type="match status" value="1"/>
</dbReference>
<gene>
    <name evidence="2" type="ORF">CR203_08990</name>
</gene>
<name>A0A3A9K4B7_9BACI</name>
<dbReference type="Gene3D" id="1.20.1640.10">
    <property type="entry name" value="Multidrug efflux transporter AcrB transmembrane domain"/>
    <property type="match status" value="2"/>
</dbReference>
<dbReference type="Gene3D" id="3.30.70.1440">
    <property type="entry name" value="Multidrug efflux transporter AcrB pore domain"/>
    <property type="match status" value="1"/>
</dbReference>
<feature type="transmembrane region" description="Helical" evidence="1">
    <location>
        <begin position="379"/>
        <end position="404"/>
    </location>
</feature>
<evidence type="ECO:0000313" key="3">
    <source>
        <dbReference type="Proteomes" id="UP000281498"/>
    </source>
</evidence>
<dbReference type="PANTHER" id="PTHR32063:SF0">
    <property type="entry name" value="SWARMING MOTILITY PROTEIN SWRC"/>
    <property type="match status" value="1"/>
</dbReference>
<proteinExistence type="predicted"/>
<keyword evidence="1" id="KW-0472">Membrane</keyword>
<dbReference type="SUPFAM" id="SSF82866">
    <property type="entry name" value="Multidrug efflux transporter AcrB transmembrane domain"/>
    <property type="match status" value="2"/>
</dbReference>
<reference evidence="2 3" key="1">
    <citation type="submission" date="2017-10" db="EMBL/GenBank/DDBJ databases">
        <title>Bacillus sp. nov., a halophilic bacterium isolated from a Keqin Lake.</title>
        <authorList>
            <person name="Wang H."/>
        </authorList>
    </citation>
    <scope>NUCLEOTIDE SEQUENCE [LARGE SCALE GENOMIC DNA]</scope>
    <source>
        <strain evidence="2 3">KCTC 13187</strain>
    </source>
</reference>
<feature type="transmembrane region" description="Helical" evidence="1">
    <location>
        <begin position="861"/>
        <end position="881"/>
    </location>
</feature>
<dbReference type="PANTHER" id="PTHR32063">
    <property type="match status" value="1"/>
</dbReference>
<accession>A0A3A9K4B7</accession>
<dbReference type="Gene3D" id="3.30.2090.10">
    <property type="entry name" value="Multidrug efflux transporter AcrB TolC docking domain, DN and DC subdomains"/>
    <property type="match status" value="2"/>
</dbReference>
<dbReference type="Proteomes" id="UP000281498">
    <property type="component" value="Unassembled WGS sequence"/>
</dbReference>
<organism evidence="2 3">
    <name type="scientific">Salipaludibacillus neizhouensis</name>
    <dbReference type="NCBI Taxonomy" id="885475"/>
    <lineage>
        <taxon>Bacteria</taxon>
        <taxon>Bacillati</taxon>
        <taxon>Bacillota</taxon>
        <taxon>Bacilli</taxon>
        <taxon>Bacillales</taxon>
        <taxon>Bacillaceae</taxon>
    </lineage>
</organism>
<dbReference type="OrthoDB" id="9757876at2"/>
<dbReference type="Gene3D" id="3.30.70.1320">
    <property type="entry name" value="Multidrug efflux transporter AcrB pore domain like"/>
    <property type="match status" value="1"/>
</dbReference>
<feature type="transmembrane region" description="Helical" evidence="1">
    <location>
        <begin position="516"/>
        <end position="534"/>
    </location>
</feature>